<protein>
    <recommendedName>
        <fullName evidence="1">EthD domain-containing protein</fullName>
    </recommendedName>
</protein>
<dbReference type="SUPFAM" id="SSF54909">
    <property type="entry name" value="Dimeric alpha+beta barrel"/>
    <property type="match status" value="1"/>
</dbReference>
<dbReference type="InterPro" id="IPR011008">
    <property type="entry name" value="Dimeric_a/b-barrel"/>
</dbReference>
<evidence type="ECO:0000313" key="3">
    <source>
        <dbReference type="Proteomes" id="UP000198994"/>
    </source>
</evidence>
<sequence>MIKMTMLLKRNPEIDHDEFVRHHRETHGPLFRSIPEAETHVLRYIQTHPAEGDFPVPQAEFDGTAEIWFDSTEGMRAVLGSDTYQNKVFPDEKTFLDHDTTLILVGEQTEIIEDRK</sequence>
<dbReference type="AlphaFoldDB" id="A0A1G7JQT7"/>
<dbReference type="RefSeq" id="WP_089962730.1">
    <property type="nucleotide sequence ID" value="NZ_FNAV01000016.1"/>
</dbReference>
<reference evidence="3" key="1">
    <citation type="submission" date="2016-10" db="EMBL/GenBank/DDBJ databases">
        <authorList>
            <person name="Varghese N."/>
            <person name="Submissions S."/>
        </authorList>
    </citation>
    <scope>NUCLEOTIDE SEQUENCE [LARGE SCALE GENOMIC DNA]</scope>
    <source>
        <strain evidence="3">DSM 10146</strain>
    </source>
</reference>
<dbReference type="Proteomes" id="UP000198994">
    <property type="component" value="Unassembled WGS sequence"/>
</dbReference>
<dbReference type="GO" id="GO:0016491">
    <property type="term" value="F:oxidoreductase activity"/>
    <property type="evidence" value="ECO:0007669"/>
    <property type="project" value="InterPro"/>
</dbReference>
<dbReference type="EMBL" id="FNAV01000016">
    <property type="protein sequence ID" value="SDF27245.1"/>
    <property type="molecule type" value="Genomic_DNA"/>
</dbReference>
<dbReference type="Gene3D" id="3.30.70.100">
    <property type="match status" value="1"/>
</dbReference>
<dbReference type="InterPro" id="IPR009799">
    <property type="entry name" value="EthD_dom"/>
</dbReference>
<feature type="domain" description="EthD" evidence="1">
    <location>
        <begin position="11"/>
        <end position="98"/>
    </location>
</feature>
<dbReference type="OrthoDB" id="6369070at2"/>
<dbReference type="STRING" id="282683.SAMN04488105_1164"/>
<proteinExistence type="predicted"/>
<keyword evidence="3" id="KW-1185">Reference proteome</keyword>
<dbReference type="NCBIfam" id="TIGR02118">
    <property type="entry name" value="EthD family reductase"/>
    <property type="match status" value="1"/>
</dbReference>
<name>A0A1G7JQT7_9RHOB</name>
<organism evidence="2 3">
    <name type="scientific">Salipiger thiooxidans</name>
    <dbReference type="NCBI Taxonomy" id="282683"/>
    <lineage>
        <taxon>Bacteria</taxon>
        <taxon>Pseudomonadati</taxon>
        <taxon>Pseudomonadota</taxon>
        <taxon>Alphaproteobacteria</taxon>
        <taxon>Rhodobacterales</taxon>
        <taxon>Roseobacteraceae</taxon>
        <taxon>Salipiger</taxon>
    </lineage>
</organism>
<gene>
    <name evidence="2" type="ORF">SAMN04488105_1164</name>
</gene>
<evidence type="ECO:0000313" key="2">
    <source>
        <dbReference type="EMBL" id="SDF27245.1"/>
    </source>
</evidence>
<dbReference type="Pfam" id="PF07110">
    <property type="entry name" value="EthD"/>
    <property type="match status" value="1"/>
</dbReference>
<accession>A0A1G7JQT7</accession>
<evidence type="ECO:0000259" key="1">
    <source>
        <dbReference type="Pfam" id="PF07110"/>
    </source>
</evidence>